<feature type="domain" description="RNA polymerase sigma-70 ECF-like HTH" evidence="6">
    <location>
        <begin position="101"/>
        <end position="164"/>
    </location>
</feature>
<evidence type="ECO:0000313" key="8">
    <source>
        <dbReference type="Proteomes" id="UP000590740"/>
    </source>
</evidence>
<dbReference type="SUPFAM" id="SSF88946">
    <property type="entry name" value="Sigma2 domain of RNA polymerase sigma factors"/>
    <property type="match status" value="1"/>
</dbReference>
<evidence type="ECO:0000259" key="6">
    <source>
        <dbReference type="Pfam" id="PF07638"/>
    </source>
</evidence>
<sequence length="176" mass="20815">MSDSPSSTETLVLLLTQHQEPLFRYIFSLVPREADARDILQETSLALYRKFAEYDPARPFLPWAYRFAYLQVQKHREKSSRSPLLFSEDVMDLLASERSHIEPQLDERLRLLDACLQKLTPQDQELVTSRYAQRQSAEEMMSRFSLSRRTLFRNLELLRQRLHECVSRQLHTEGLT</sequence>
<keyword evidence="2" id="KW-0805">Transcription regulation</keyword>
<dbReference type="NCBIfam" id="TIGR02989">
    <property type="entry name" value="Sig-70_gvs1"/>
    <property type="match status" value="1"/>
</dbReference>
<dbReference type="GO" id="GO:0016987">
    <property type="term" value="F:sigma factor activity"/>
    <property type="evidence" value="ECO:0007669"/>
    <property type="project" value="UniProtKB-KW"/>
</dbReference>
<dbReference type="Proteomes" id="UP000590740">
    <property type="component" value="Unassembled WGS sequence"/>
</dbReference>
<reference evidence="7 8" key="1">
    <citation type="submission" date="2020-08" db="EMBL/GenBank/DDBJ databases">
        <title>Genomic Encyclopedia of Type Strains, Phase IV (KMG-IV): sequencing the most valuable type-strain genomes for metagenomic binning, comparative biology and taxonomic classification.</title>
        <authorList>
            <person name="Goeker M."/>
        </authorList>
    </citation>
    <scope>NUCLEOTIDE SEQUENCE [LARGE SCALE GENOMIC DNA]</scope>
    <source>
        <strain evidence="7 8">DSM 12252</strain>
    </source>
</reference>
<protein>
    <submittedName>
        <fullName evidence="7">RNA polymerase sigma-70 factor (ECF subfamily)</fullName>
    </submittedName>
</protein>
<dbReference type="Gene3D" id="1.10.1740.10">
    <property type="match status" value="1"/>
</dbReference>
<dbReference type="PANTHER" id="PTHR43133:SF51">
    <property type="entry name" value="RNA POLYMERASE SIGMA FACTOR"/>
    <property type="match status" value="1"/>
</dbReference>
<accession>A0A7W7YC53</accession>
<dbReference type="InterPro" id="IPR014331">
    <property type="entry name" value="RNA_pol_sigma70_ECF_RHOBA"/>
</dbReference>
<dbReference type="InterPro" id="IPR007627">
    <property type="entry name" value="RNA_pol_sigma70_r2"/>
</dbReference>
<dbReference type="InterPro" id="IPR053812">
    <property type="entry name" value="HTH_Sigma70_ECF-like"/>
</dbReference>
<dbReference type="SUPFAM" id="SSF88659">
    <property type="entry name" value="Sigma3 and sigma4 domains of RNA polymerase sigma factors"/>
    <property type="match status" value="1"/>
</dbReference>
<proteinExistence type="inferred from homology"/>
<dbReference type="InterPro" id="IPR036388">
    <property type="entry name" value="WH-like_DNA-bd_sf"/>
</dbReference>
<dbReference type="InterPro" id="IPR013324">
    <property type="entry name" value="RNA_pol_sigma_r3/r4-like"/>
</dbReference>
<comment type="caution">
    <text evidence="7">The sequence shown here is derived from an EMBL/GenBank/DDBJ whole genome shotgun (WGS) entry which is preliminary data.</text>
</comment>
<dbReference type="Pfam" id="PF04542">
    <property type="entry name" value="Sigma70_r2"/>
    <property type="match status" value="1"/>
</dbReference>
<dbReference type="AlphaFoldDB" id="A0A7W7YC53"/>
<dbReference type="NCBIfam" id="TIGR02937">
    <property type="entry name" value="sigma70-ECF"/>
    <property type="match status" value="1"/>
</dbReference>
<evidence type="ECO:0000256" key="3">
    <source>
        <dbReference type="ARBA" id="ARBA00023082"/>
    </source>
</evidence>
<dbReference type="Gene3D" id="1.10.10.10">
    <property type="entry name" value="Winged helix-like DNA-binding domain superfamily/Winged helix DNA-binding domain"/>
    <property type="match status" value="1"/>
</dbReference>
<feature type="domain" description="RNA polymerase sigma-70 region 2" evidence="5">
    <location>
        <begin position="14"/>
        <end position="81"/>
    </location>
</feature>
<evidence type="ECO:0000256" key="4">
    <source>
        <dbReference type="ARBA" id="ARBA00023163"/>
    </source>
</evidence>
<comment type="similarity">
    <text evidence="1">Belongs to the sigma-70 factor family. ECF subfamily.</text>
</comment>
<evidence type="ECO:0000256" key="2">
    <source>
        <dbReference type="ARBA" id="ARBA00023015"/>
    </source>
</evidence>
<evidence type="ECO:0000259" key="5">
    <source>
        <dbReference type="Pfam" id="PF04542"/>
    </source>
</evidence>
<dbReference type="InterPro" id="IPR013325">
    <property type="entry name" value="RNA_pol_sigma_r2"/>
</dbReference>
<dbReference type="RefSeq" id="WP_184340406.1">
    <property type="nucleotide sequence ID" value="NZ_JACHIG010000006.1"/>
</dbReference>
<evidence type="ECO:0000256" key="1">
    <source>
        <dbReference type="ARBA" id="ARBA00010641"/>
    </source>
</evidence>
<dbReference type="GO" id="GO:0006352">
    <property type="term" value="P:DNA-templated transcription initiation"/>
    <property type="evidence" value="ECO:0007669"/>
    <property type="project" value="InterPro"/>
</dbReference>
<keyword evidence="3" id="KW-0731">Sigma factor</keyword>
<dbReference type="PANTHER" id="PTHR43133">
    <property type="entry name" value="RNA POLYMERASE ECF-TYPE SIGMA FACTO"/>
    <property type="match status" value="1"/>
</dbReference>
<dbReference type="EMBL" id="JACHIG010000006">
    <property type="protein sequence ID" value="MBB5033481.1"/>
    <property type="molecule type" value="Genomic_DNA"/>
</dbReference>
<organism evidence="7 8">
    <name type="scientific">Prosthecobacter vanneervenii</name>
    <dbReference type="NCBI Taxonomy" id="48466"/>
    <lineage>
        <taxon>Bacteria</taxon>
        <taxon>Pseudomonadati</taxon>
        <taxon>Verrucomicrobiota</taxon>
        <taxon>Verrucomicrobiia</taxon>
        <taxon>Verrucomicrobiales</taxon>
        <taxon>Verrucomicrobiaceae</taxon>
        <taxon>Prosthecobacter</taxon>
    </lineage>
</organism>
<evidence type="ECO:0000313" key="7">
    <source>
        <dbReference type="EMBL" id="MBB5033481.1"/>
    </source>
</evidence>
<dbReference type="InterPro" id="IPR039425">
    <property type="entry name" value="RNA_pol_sigma-70-like"/>
</dbReference>
<dbReference type="InterPro" id="IPR014284">
    <property type="entry name" value="RNA_pol_sigma-70_dom"/>
</dbReference>
<gene>
    <name evidence="7" type="ORF">HNQ65_003069</name>
</gene>
<name>A0A7W7YC53_9BACT</name>
<dbReference type="Pfam" id="PF07638">
    <property type="entry name" value="Sigma70_ECF"/>
    <property type="match status" value="1"/>
</dbReference>
<keyword evidence="8" id="KW-1185">Reference proteome</keyword>
<keyword evidence="4" id="KW-0804">Transcription</keyword>